<proteinExistence type="predicted"/>
<reference evidence="1 2" key="1">
    <citation type="submission" date="2019-12" db="EMBL/GenBank/DDBJ databases">
        <title>Nocardia sp. nov. ET3-3 isolated from soil.</title>
        <authorList>
            <person name="Kanchanasin P."/>
            <person name="Tanasupawat S."/>
            <person name="Yuki M."/>
            <person name="Kudo T."/>
        </authorList>
    </citation>
    <scope>NUCLEOTIDE SEQUENCE [LARGE SCALE GENOMIC DNA]</scope>
    <source>
        <strain evidence="1 2">ET3-3</strain>
    </source>
</reference>
<dbReference type="EMBL" id="WRPP01000009">
    <property type="protein sequence ID" value="MVU82513.1"/>
    <property type="molecule type" value="Genomic_DNA"/>
</dbReference>
<gene>
    <name evidence="1" type="ORF">GPX89_35445</name>
</gene>
<dbReference type="Gene3D" id="3.30.70.20">
    <property type="match status" value="1"/>
</dbReference>
<dbReference type="SUPFAM" id="SSF54862">
    <property type="entry name" value="4Fe-4S ferredoxins"/>
    <property type="match status" value="1"/>
</dbReference>
<evidence type="ECO:0000313" key="2">
    <source>
        <dbReference type="Proteomes" id="UP000466794"/>
    </source>
</evidence>
<dbReference type="Proteomes" id="UP000466794">
    <property type="component" value="Unassembled WGS sequence"/>
</dbReference>
<protein>
    <submittedName>
        <fullName evidence="1">Ferredoxin</fullName>
    </submittedName>
</protein>
<comment type="caution">
    <text evidence="1">The sequence shown here is derived from an EMBL/GenBank/DDBJ whole genome shotgun (WGS) entry which is preliminary data.</text>
</comment>
<name>A0A7K1V791_9NOCA</name>
<dbReference type="RefSeq" id="WP_157392098.1">
    <property type="nucleotide sequence ID" value="NZ_WRPP01000009.1"/>
</dbReference>
<keyword evidence="2" id="KW-1185">Reference proteome</keyword>
<sequence>MSTPQRLHIDWTRCDGRGLCGELLPGQLARDDWGYPLTRDHRDPVIGAADLAAAREAVRLCPRLALRLLPLA</sequence>
<accession>A0A7K1V791</accession>
<dbReference type="AlphaFoldDB" id="A0A7K1V791"/>
<organism evidence="1 2">
    <name type="scientific">Nocardia terrae</name>
    <dbReference type="NCBI Taxonomy" id="2675851"/>
    <lineage>
        <taxon>Bacteria</taxon>
        <taxon>Bacillati</taxon>
        <taxon>Actinomycetota</taxon>
        <taxon>Actinomycetes</taxon>
        <taxon>Mycobacteriales</taxon>
        <taxon>Nocardiaceae</taxon>
        <taxon>Nocardia</taxon>
    </lineage>
</organism>
<evidence type="ECO:0000313" key="1">
    <source>
        <dbReference type="EMBL" id="MVU82513.1"/>
    </source>
</evidence>
<dbReference type="Pfam" id="PF13459">
    <property type="entry name" value="Fer4_15"/>
    <property type="match status" value="1"/>
</dbReference>